<organism evidence="1 2">
    <name type="scientific">Bacteriovorax antarcticus</name>
    <dbReference type="NCBI Taxonomy" id="3088717"/>
    <lineage>
        <taxon>Bacteria</taxon>
        <taxon>Pseudomonadati</taxon>
        <taxon>Bdellovibrionota</taxon>
        <taxon>Bacteriovoracia</taxon>
        <taxon>Bacteriovoracales</taxon>
        <taxon>Bacteriovoracaceae</taxon>
        <taxon>Bacteriovorax</taxon>
    </lineage>
</organism>
<protein>
    <submittedName>
        <fullName evidence="1">Heme-binding protein</fullName>
    </submittedName>
</protein>
<dbReference type="RefSeq" id="WP_323577272.1">
    <property type="nucleotide sequence ID" value="NZ_JAYGJQ010000002.1"/>
</dbReference>
<dbReference type="PANTHER" id="PTHR11220:SF1">
    <property type="entry name" value="HEME-BINDING PROTEIN 2"/>
    <property type="match status" value="1"/>
</dbReference>
<dbReference type="InterPro" id="IPR011256">
    <property type="entry name" value="Reg_factor_effector_dom_sf"/>
</dbReference>
<comment type="caution">
    <text evidence="1">The sequence shown here is derived from an EMBL/GenBank/DDBJ whole genome shotgun (WGS) entry which is preliminary data.</text>
</comment>
<dbReference type="Gene3D" id="3.20.80.10">
    <property type="entry name" value="Regulatory factor, effector binding domain"/>
    <property type="match status" value="1"/>
</dbReference>
<dbReference type="Pfam" id="PF04832">
    <property type="entry name" value="SOUL"/>
    <property type="match status" value="1"/>
</dbReference>
<dbReference type="PANTHER" id="PTHR11220">
    <property type="entry name" value="HEME-BINDING PROTEIN-RELATED"/>
    <property type="match status" value="1"/>
</dbReference>
<keyword evidence="2" id="KW-1185">Reference proteome</keyword>
<dbReference type="SUPFAM" id="SSF55136">
    <property type="entry name" value="Probable bacterial effector-binding domain"/>
    <property type="match status" value="1"/>
</dbReference>
<sequence length="205" mass="23769">MEPNNTESEKLHPPIKEKFKSIPETFGIRVNEEPIYNVLKKDGDFEVRHYPKQLIAKITLHGMSYDYFREHAFEKLAAYIFEGSESKKNEQLPMTDPILQHEDPNGAWTMSFILPKEYTLATAPKPKNPEIMLEEVEPYNAAVVTYSGNNKLSKIEEHKKELGEWVKKQNELAMTGHFFIAQYDAPFVVPHLKRNEVQVKVNTVH</sequence>
<gene>
    <name evidence="1" type="ORF">SHI21_13910</name>
</gene>
<evidence type="ECO:0000313" key="2">
    <source>
        <dbReference type="Proteomes" id="UP001302274"/>
    </source>
</evidence>
<dbReference type="EMBL" id="JAYGJQ010000002">
    <property type="protein sequence ID" value="MEA9357316.1"/>
    <property type="molecule type" value="Genomic_DNA"/>
</dbReference>
<accession>A0ABU5VWG8</accession>
<reference evidence="1 2" key="1">
    <citation type="submission" date="2023-11" db="EMBL/GenBank/DDBJ databases">
        <title>A Novel Polar Bacteriovorax (B. antarcticus) Isolated from the Biocrust in Antarctica.</title>
        <authorList>
            <person name="Mun W."/>
            <person name="Choi S.Y."/>
            <person name="Mitchell R.J."/>
        </authorList>
    </citation>
    <scope>NUCLEOTIDE SEQUENCE [LARGE SCALE GENOMIC DNA]</scope>
    <source>
        <strain evidence="1 2">PP10</strain>
    </source>
</reference>
<proteinExistence type="predicted"/>
<dbReference type="Proteomes" id="UP001302274">
    <property type="component" value="Unassembled WGS sequence"/>
</dbReference>
<evidence type="ECO:0000313" key="1">
    <source>
        <dbReference type="EMBL" id="MEA9357316.1"/>
    </source>
</evidence>
<dbReference type="InterPro" id="IPR006917">
    <property type="entry name" value="SOUL_heme-bd"/>
</dbReference>
<name>A0ABU5VWG8_9BACT</name>